<feature type="region of interest" description="Disordered" evidence="1">
    <location>
        <begin position="1"/>
        <end position="21"/>
    </location>
</feature>
<evidence type="ECO:0000313" key="3">
    <source>
        <dbReference type="EMBL" id="BAQ18901.1"/>
    </source>
</evidence>
<reference evidence="3" key="1">
    <citation type="submission" date="2014-12" db="EMBL/GenBank/DDBJ databases">
        <title>Formation of a single polar flagellum by lateral and polar bacterial flagellar gene sets.</title>
        <authorList>
            <person name="Maruyama Y."/>
            <person name="Kobayashi M."/>
            <person name="Murata K."/>
            <person name="Hashimoto W."/>
        </authorList>
    </citation>
    <scope>NUCLEOTIDE SEQUENCE</scope>
    <source>
        <strain evidence="3">A1</strain>
    </source>
</reference>
<dbReference type="AlphaFoldDB" id="A0A0A8K816"/>
<proteinExistence type="predicted"/>
<dbReference type="InterPro" id="IPR036061">
    <property type="entry name" value="CheW-like_dom_sf"/>
</dbReference>
<dbReference type="Pfam" id="PF01584">
    <property type="entry name" value="CheW"/>
    <property type="match status" value="1"/>
</dbReference>
<dbReference type="GO" id="GO:0005829">
    <property type="term" value="C:cytosol"/>
    <property type="evidence" value="ECO:0007669"/>
    <property type="project" value="TreeGrafter"/>
</dbReference>
<dbReference type="Gene3D" id="2.30.30.40">
    <property type="entry name" value="SH3 Domains"/>
    <property type="match status" value="1"/>
</dbReference>
<evidence type="ECO:0000256" key="1">
    <source>
        <dbReference type="SAM" id="MobiDB-lite"/>
    </source>
</evidence>
<organism evidence="3">
    <name type="scientific">Sphingomonas sp. A1</name>
    <dbReference type="NCBI Taxonomy" id="90322"/>
    <lineage>
        <taxon>Bacteria</taxon>
        <taxon>Pseudomonadati</taxon>
        <taxon>Pseudomonadota</taxon>
        <taxon>Alphaproteobacteria</taxon>
        <taxon>Sphingomonadales</taxon>
        <taxon>Sphingomonadaceae</taxon>
        <taxon>Sphingomonas</taxon>
    </lineage>
</organism>
<dbReference type="InterPro" id="IPR039315">
    <property type="entry name" value="CheW"/>
</dbReference>
<dbReference type="Gene3D" id="2.40.50.180">
    <property type="entry name" value="CheA-289, Domain 4"/>
    <property type="match status" value="1"/>
</dbReference>
<gene>
    <name evidence="3" type="primary">cheW</name>
</gene>
<dbReference type="PROSITE" id="PS50851">
    <property type="entry name" value="CHEW"/>
    <property type="match status" value="1"/>
</dbReference>
<dbReference type="GO" id="GO:0007165">
    <property type="term" value="P:signal transduction"/>
    <property type="evidence" value="ECO:0007669"/>
    <property type="project" value="InterPro"/>
</dbReference>
<protein>
    <submittedName>
        <fullName evidence="3">Chemotaxis protein CheW</fullName>
    </submittedName>
</protein>
<accession>A0A0A8K816</accession>
<feature type="domain" description="CheW-like" evidence="2">
    <location>
        <begin position="27"/>
        <end position="171"/>
    </location>
</feature>
<name>A0A0A8K816_9SPHN</name>
<dbReference type="PANTHER" id="PTHR22617:SF41">
    <property type="entry name" value="CHEMOTAXIS SIGNAL TRANSDUCTION SYSTEM ADAPTOR PROTEIN CHEW"/>
    <property type="match status" value="1"/>
</dbReference>
<evidence type="ECO:0000259" key="2">
    <source>
        <dbReference type="PROSITE" id="PS50851"/>
    </source>
</evidence>
<sequence length="189" mass="20264">MNRLSNASEGMPMEAPKLSGPATSAGMQQYLTFTSADELFAVPIAPIREIIEFPGLTQIPLTPAFLRGVINLRGAVVPVIDLAVRFGRSETSIARRTCIVIVEVALEDGVHAIGVIVDAVNEVLEVDPAKLEKRPGFGTGLRSDFVSCMLNLDDRFVVVLDMERVLSTEELEQLVASTVTAPSVASAEV</sequence>
<dbReference type="SUPFAM" id="SSF50341">
    <property type="entry name" value="CheW-like"/>
    <property type="match status" value="1"/>
</dbReference>
<dbReference type="EMBL" id="LC016832">
    <property type="protein sequence ID" value="BAQ18901.1"/>
    <property type="molecule type" value="Genomic_DNA"/>
</dbReference>
<dbReference type="InterPro" id="IPR002545">
    <property type="entry name" value="CheW-lke_dom"/>
</dbReference>
<dbReference type="SMART" id="SM00260">
    <property type="entry name" value="CheW"/>
    <property type="match status" value="1"/>
</dbReference>
<dbReference type="PANTHER" id="PTHR22617">
    <property type="entry name" value="CHEMOTAXIS SENSOR HISTIDINE KINASE-RELATED"/>
    <property type="match status" value="1"/>
</dbReference>
<dbReference type="GO" id="GO:0006935">
    <property type="term" value="P:chemotaxis"/>
    <property type="evidence" value="ECO:0007669"/>
    <property type="project" value="InterPro"/>
</dbReference>